<evidence type="ECO:0000313" key="2">
    <source>
        <dbReference type="EMBL" id="AYB31928.1"/>
    </source>
</evidence>
<dbReference type="KEGG" id="chk:D4L85_15750"/>
<keyword evidence="2" id="KW-0238">DNA-binding</keyword>
<evidence type="ECO:0000259" key="1">
    <source>
        <dbReference type="Pfam" id="PF12728"/>
    </source>
</evidence>
<dbReference type="OrthoDB" id="597977at2"/>
<dbReference type="Proteomes" id="UP000266183">
    <property type="component" value="Chromosome"/>
</dbReference>
<keyword evidence="3" id="KW-1185">Reference proteome</keyword>
<dbReference type="AlphaFoldDB" id="A0A385SSZ6"/>
<dbReference type="RefSeq" id="WP_119755189.1">
    <property type="nucleotide sequence ID" value="NZ_CP032382.1"/>
</dbReference>
<reference evidence="3" key="1">
    <citation type="submission" date="2018-09" db="EMBL/GenBank/DDBJ databases">
        <title>Chryseolinea sp. KIS68-18 isolated from soil.</title>
        <authorList>
            <person name="Weon H.-Y."/>
            <person name="Kwon S.-W."/>
            <person name="Lee S.A."/>
        </authorList>
    </citation>
    <scope>NUCLEOTIDE SEQUENCE [LARGE SCALE GENOMIC DNA]</scope>
    <source>
        <strain evidence="3">KIS68-18</strain>
    </source>
</reference>
<gene>
    <name evidence="2" type="ORF">D4L85_15750</name>
</gene>
<accession>A0A385SSZ6</accession>
<sequence length="107" mass="12576">MNSQGKTHNPFEAIENQLSRIESLLLELKSDRHSFLVNKSIETNNDNGIKLAMRITGWKRKTIYNLVCKRMIPHFKRGKTLYFDEQELKDWIKAGKRLTQEEAEKLA</sequence>
<feature type="domain" description="Helix-turn-helix" evidence="1">
    <location>
        <begin position="52"/>
        <end position="94"/>
    </location>
</feature>
<protein>
    <submittedName>
        <fullName evidence="2">DNA-binding protein</fullName>
    </submittedName>
</protein>
<dbReference type="EMBL" id="CP032382">
    <property type="protein sequence ID" value="AYB31928.1"/>
    <property type="molecule type" value="Genomic_DNA"/>
</dbReference>
<dbReference type="Pfam" id="PF12728">
    <property type="entry name" value="HTH_17"/>
    <property type="match status" value="1"/>
</dbReference>
<organism evidence="2 3">
    <name type="scientific">Chryseolinea soli</name>
    <dbReference type="NCBI Taxonomy" id="2321403"/>
    <lineage>
        <taxon>Bacteria</taxon>
        <taxon>Pseudomonadati</taxon>
        <taxon>Bacteroidota</taxon>
        <taxon>Cytophagia</taxon>
        <taxon>Cytophagales</taxon>
        <taxon>Fulvivirgaceae</taxon>
        <taxon>Chryseolinea</taxon>
    </lineage>
</organism>
<evidence type="ECO:0000313" key="3">
    <source>
        <dbReference type="Proteomes" id="UP000266183"/>
    </source>
</evidence>
<name>A0A385SSZ6_9BACT</name>
<proteinExistence type="predicted"/>
<dbReference type="GO" id="GO:0003677">
    <property type="term" value="F:DNA binding"/>
    <property type="evidence" value="ECO:0007669"/>
    <property type="project" value="UniProtKB-KW"/>
</dbReference>
<dbReference type="InterPro" id="IPR041657">
    <property type="entry name" value="HTH_17"/>
</dbReference>